<proteinExistence type="predicted"/>
<feature type="transmembrane region" description="Helical" evidence="7">
    <location>
        <begin position="174"/>
        <end position="193"/>
    </location>
</feature>
<comment type="subcellular location">
    <subcellularLocation>
        <location evidence="1">Cell membrane</location>
        <topology evidence="1">Multi-pass membrane protein</topology>
    </subcellularLocation>
</comment>
<organism evidence="9 10">
    <name type="scientific">Actinomadura yumaensis</name>
    <dbReference type="NCBI Taxonomy" id="111807"/>
    <lineage>
        <taxon>Bacteria</taxon>
        <taxon>Bacillati</taxon>
        <taxon>Actinomycetota</taxon>
        <taxon>Actinomycetes</taxon>
        <taxon>Streptosporangiales</taxon>
        <taxon>Thermomonosporaceae</taxon>
        <taxon>Actinomadura</taxon>
    </lineage>
</organism>
<evidence type="ECO:0000313" key="10">
    <source>
        <dbReference type="Proteomes" id="UP001596380"/>
    </source>
</evidence>
<feature type="transmembrane region" description="Helical" evidence="7">
    <location>
        <begin position="20"/>
        <end position="43"/>
    </location>
</feature>
<evidence type="ECO:0000256" key="5">
    <source>
        <dbReference type="ARBA" id="ARBA00022989"/>
    </source>
</evidence>
<dbReference type="RefSeq" id="WP_378063264.1">
    <property type="nucleotide sequence ID" value="NZ_JBHSXS010000006.1"/>
</dbReference>
<keyword evidence="3" id="KW-1003">Cell membrane</keyword>
<feature type="transmembrane region" description="Helical" evidence="7">
    <location>
        <begin position="449"/>
        <end position="468"/>
    </location>
</feature>
<keyword evidence="5 7" id="KW-1133">Transmembrane helix</keyword>
<feature type="transmembrane region" description="Helical" evidence="7">
    <location>
        <begin position="366"/>
        <end position="388"/>
    </location>
</feature>
<comment type="caution">
    <text evidence="9">The sequence shown here is derived from an EMBL/GenBank/DDBJ whole genome shotgun (WGS) entry which is preliminary data.</text>
</comment>
<dbReference type="Gene3D" id="1.20.1250.20">
    <property type="entry name" value="MFS general substrate transporter like domains"/>
    <property type="match status" value="1"/>
</dbReference>
<dbReference type="EMBL" id="JBHSXS010000006">
    <property type="protein sequence ID" value="MFC6880846.1"/>
    <property type="molecule type" value="Genomic_DNA"/>
</dbReference>
<evidence type="ECO:0000256" key="1">
    <source>
        <dbReference type="ARBA" id="ARBA00004651"/>
    </source>
</evidence>
<dbReference type="Proteomes" id="UP001596380">
    <property type="component" value="Unassembled WGS sequence"/>
</dbReference>
<keyword evidence="6 7" id="KW-0472">Membrane</keyword>
<protein>
    <submittedName>
        <fullName evidence="9">MFS transporter</fullName>
    </submittedName>
</protein>
<evidence type="ECO:0000256" key="2">
    <source>
        <dbReference type="ARBA" id="ARBA00022448"/>
    </source>
</evidence>
<dbReference type="InterPro" id="IPR011701">
    <property type="entry name" value="MFS"/>
</dbReference>
<evidence type="ECO:0000256" key="6">
    <source>
        <dbReference type="ARBA" id="ARBA00023136"/>
    </source>
</evidence>
<evidence type="ECO:0000259" key="8">
    <source>
        <dbReference type="PROSITE" id="PS50850"/>
    </source>
</evidence>
<accession>A0ABW2CGE1</accession>
<feature type="transmembrane region" description="Helical" evidence="7">
    <location>
        <begin position="87"/>
        <end position="110"/>
    </location>
</feature>
<dbReference type="InterPro" id="IPR020846">
    <property type="entry name" value="MFS_dom"/>
</dbReference>
<sequence length="473" mass="47061">MSRVERLQKSTPAAASRTGLLLAVVCATIFFDALDLSITQIALPSIQEGLGISTSALPWVATAYVVTYGGFLLLGGRAGDLLGARPVFLTGLAIFGAASLVCGIAGGGGVLIGARAVQGVGAALTVPTAVATLAAAFPEGPARNRAFATFTAAAASGFSAGLVLGGLITSGLSWRWIFLAKVPLVAVTLVAAVRSVPRSGPRRRGGYDVAGALTGTAGAVLLLYGITQAGNPTAGTSATAVPLVAALLLLTAFVLIETRSESPLLPPRIVPAVAAADTAALAILAAPFGVSYIVTLYLQDVLHHSPMHAALTLLPGSIASALIGRYTAPRALDRFGLRAVYSTALVIVAVGNAPLIVLAPDRADPLVITATLVSFGIGMGLAYPAATVGGVSRIEPADHGTAAGLNNTALQLGGGIGLAAVAAAVSGGLHGQTASTIAPEAALHAVRLGAITVTLIPLAGAAIALFGLPRRTD</sequence>
<feature type="transmembrane region" description="Helical" evidence="7">
    <location>
        <begin position="205"/>
        <end position="226"/>
    </location>
</feature>
<keyword evidence="4 7" id="KW-0812">Transmembrane</keyword>
<feature type="transmembrane region" description="Helical" evidence="7">
    <location>
        <begin position="146"/>
        <end position="168"/>
    </location>
</feature>
<feature type="transmembrane region" description="Helical" evidence="7">
    <location>
        <begin position="55"/>
        <end position="75"/>
    </location>
</feature>
<keyword evidence="2" id="KW-0813">Transport</keyword>
<feature type="transmembrane region" description="Helical" evidence="7">
    <location>
        <begin position="116"/>
        <end position="137"/>
    </location>
</feature>
<feature type="transmembrane region" description="Helical" evidence="7">
    <location>
        <begin position="339"/>
        <end position="360"/>
    </location>
</feature>
<dbReference type="Gene3D" id="1.20.1720.10">
    <property type="entry name" value="Multidrug resistance protein D"/>
    <property type="match status" value="1"/>
</dbReference>
<name>A0ABW2CGE1_9ACTN</name>
<feature type="transmembrane region" description="Helical" evidence="7">
    <location>
        <begin position="238"/>
        <end position="257"/>
    </location>
</feature>
<dbReference type="Pfam" id="PF07690">
    <property type="entry name" value="MFS_1"/>
    <property type="match status" value="1"/>
</dbReference>
<evidence type="ECO:0000256" key="3">
    <source>
        <dbReference type="ARBA" id="ARBA00022475"/>
    </source>
</evidence>
<dbReference type="PANTHER" id="PTHR42718:SF46">
    <property type="entry name" value="BLR6921 PROTEIN"/>
    <property type="match status" value="1"/>
</dbReference>
<evidence type="ECO:0000313" key="9">
    <source>
        <dbReference type="EMBL" id="MFC6880846.1"/>
    </source>
</evidence>
<evidence type="ECO:0000256" key="4">
    <source>
        <dbReference type="ARBA" id="ARBA00022692"/>
    </source>
</evidence>
<dbReference type="InterPro" id="IPR036259">
    <property type="entry name" value="MFS_trans_sf"/>
</dbReference>
<dbReference type="CDD" id="cd17321">
    <property type="entry name" value="MFS_MMR_MDR_like"/>
    <property type="match status" value="1"/>
</dbReference>
<keyword evidence="10" id="KW-1185">Reference proteome</keyword>
<feature type="transmembrane region" description="Helical" evidence="7">
    <location>
        <begin position="306"/>
        <end position="327"/>
    </location>
</feature>
<gene>
    <name evidence="9" type="ORF">ACFQKB_13850</name>
</gene>
<dbReference type="SUPFAM" id="SSF103473">
    <property type="entry name" value="MFS general substrate transporter"/>
    <property type="match status" value="1"/>
</dbReference>
<evidence type="ECO:0000256" key="7">
    <source>
        <dbReference type="SAM" id="Phobius"/>
    </source>
</evidence>
<dbReference type="PROSITE" id="PS50850">
    <property type="entry name" value="MFS"/>
    <property type="match status" value="1"/>
</dbReference>
<reference evidence="10" key="1">
    <citation type="journal article" date="2019" name="Int. J. Syst. Evol. Microbiol.">
        <title>The Global Catalogue of Microorganisms (GCM) 10K type strain sequencing project: providing services to taxonomists for standard genome sequencing and annotation.</title>
        <authorList>
            <consortium name="The Broad Institute Genomics Platform"/>
            <consortium name="The Broad Institute Genome Sequencing Center for Infectious Disease"/>
            <person name="Wu L."/>
            <person name="Ma J."/>
        </authorList>
    </citation>
    <scope>NUCLEOTIDE SEQUENCE [LARGE SCALE GENOMIC DNA]</scope>
    <source>
        <strain evidence="10">JCM 3369</strain>
    </source>
</reference>
<dbReference type="PANTHER" id="PTHR42718">
    <property type="entry name" value="MAJOR FACILITATOR SUPERFAMILY MULTIDRUG TRANSPORTER MFSC"/>
    <property type="match status" value="1"/>
</dbReference>
<feature type="transmembrane region" description="Helical" evidence="7">
    <location>
        <begin position="269"/>
        <end position="294"/>
    </location>
</feature>
<feature type="domain" description="Major facilitator superfamily (MFS) profile" evidence="8">
    <location>
        <begin position="21"/>
        <end position="472"/>
    </location>
</feature>
<feature type="transmembrane region" description="Helical" evidence="7">
    <location>
        <begin position="409"/>
        <end position="429"/>
    </location>
</feature>